<organism evidence="4 5">
    <name type="scientific">Clupea harengus</name>
    <name type="common">Atlantic herring</name>
    <dbReference type="NCBI Taxonomy" id="7950"/>
    <lineage>
        <taxon>Eukaryota</taxon>
        <taxon>Metazoa</taxon>
        <taxon>Chordata</taxon>
        <taxon>Craniata</taxon>
        <taxon>Vertebrata</taxon>
        <taxon>Euteleostomi</taxon>
        <taxon>Actinopterygii</taxon>
        <taxon>Neopterygii</taxon>
        <taxon>Teleostei</taxon>
        <taxon>Clupei</taxon>
        <taxon>Clupeiformes</taxon>
        <taxon>Clupeoidei</taxon>
        <taxon>Clupeidae</taxon>
        <taxon>Clupea</taxon>
    </lineage>
</organism>
<dbReference type="RefSeq" id="XP_031439745.1">
    <property type="nucleotide sequence ID" value="XM_031583885.2"/>
</dbReference>
<dbReference type="Proteomes" id="UP000515152">
    <property type="component" value="Chromosome 17"/>
</dbReference>
<feature type="transmembrane region" description="Helical" evidence="1">
    <location>
        <begin position="337"/>
        <end position="356"/>
    </location>
</feature>
<dbReference type="InterPro" id="IPR003599">
    <property type="entry name" value="Ig_sub"/>
</dbReference>
<evidence type="ECO:0000313" key="4">
    <source>
        <dbReference type="Proteomes" id="UP000515152"/>
    </source>
</evidence>
<evidence type="ECO:0000256" key="2">
    <source>
        <dbReference type="SAM" id="SignalP"/>
    </source>
</evidence>
<feature type="domain" description="Ig-like" evidence="3">
    <location>
        <begin position="130"/>
        <end position="230"/>
    </location>
</feature>
<keyword evidence="2" id="KW-0732">Signal</keyword>
<dbReference type="PANTHER" id="PTHR46484:SF8">
    <property type="entry name" value="B-CELL RECEPTOR CD22-LIKE-RELATED"/>
    <property type="match status" value="1"/>
</dbReference>
<dbReference type="GeneID" id="116224393"/>
<dbReference type="SUPFAM" id="SSF48726">
    <property type="entry name" value="Immunoglobulin"/>
    <property type="match status" value="3"/>
</dbReference>
<keyword evidence="1" id="KW-0472">Membrane</keyword>
<protein>
    <submittedName>
        <fullName evidence="5">Sialic acid-binding Ig-like lectin 14</fullName>
    </submittedName>
</protein>
<dbReference type="InterPro" id="IPR007110">
    <property type="entry name" value="Ig-like_dom"/>
</dbReference>
<dbReference type="SMART" id="SM00409">
    <property type="entry name" value="IG"/>
    <property type="match status" value="3"/>
</dbReference>
<dbReference type="InterPro" id="IPR036179">
    <property type="entry name" value="Ig-like_dom_sf"/>
</dbReference>
<dbReference type="Gene3D" id="2.60.40.10">
    <property type="entry name" value="Immunoglobulins"/>
    <property type="match status" value="3"/>
</dbReference>
<proteinExistence type="predicted"/>
<sequence>MKHEMYQVNTGSVSLLHLLATAVSCSDYSVNMPPTLETTHGSCIFIPCSFTAKDSSVRSPATGVWRKGSQWFKDGVDVFNSSKRQNKLHGKILGDLTQGNCTSVLYNVTRDYEDKYFFRLEWGDEKVTFPENVLIKVNDAPPKPHLSSPQPLQEGTPARMTCAVASHCPQDPPTLAWSPNLNHSMETLQTKEDGTQEVISVLSLIPSHWEDGLNVSCVATHRLQRQGSISFQETVPLTVLYGPKNLSVSLNTSRVGMGSPVTLICFGASNPPINNYRWFRDTSGYQEEMDWKYQNVTFNVTSSTTGTYHCEGRNTVGASNSSRLQLEMPASSHVKPGWWLLGGCILFFTIVAAFLCHRHKKAETQQQRGRRPEHTGRVADHSIYINVTEDTLCRAASAPDEPCDNVYCNQLPPNSIRPKQRDFLSQTDDAIYANH</sequence>
<reference evidence="5" key="1">
    <citation type="submission" date="2025-08" db="UniProtKB">
        <authorList>
            <consortium name="RefSeq"/>
        </authorList>
    </citation>
    <scope>IDENTIFICATION</scope>
</reference>
<dbReference type="Pfam" id="PF13895">
    <property type="entry name" value="Ig_2"/>
    <property type="match status" value="1"/>
</dbReference>
<dbReference type="KEGG" id="char:116224393"/>
<dbReference type="PANTHER" id="PTHR46484">
    <property type="entry name" value="SI:CH211-171H4.5-RELATED"/>
    <property type="match status" value="1"/>
</dbReference>
<name>A0A6P8GY99_CLUHA</name>
<dbReference type="PROSITE" id="PS50835">
    <property type="entry name" value="IG_LIKE"/>
    <property type="match status" value="2"/>
</dbReference>
<feature type="chain" id="PRO_5027828518" evidence="2">
    <location>
        <begin position="26"/>
        <end position="435"/>
    </location>
</feature>
<gene>
    <name evidence="5" type="primary">LOC116224393</name>
</gene>
<feature type="signal peptide" evidence="2">
    <location>
        <begin position="1"/>
        <end position="25"/>
    </location>
</feature>
<feature type="domain" description="Ig-like" evidence="3">
    <location>
        <begin position="243"/>
        <end position="325"/>
    </location>
</feature>
<dbReference type="PROSITE" id="PS51257">
    <property type="entry name" value="PROKAR_LIPOPROTEIN"/>
    <property type="match status" value="1"/>
</dbReference>
<evidence type="ECO:0000313" key="5">
    <source>
        <dbReference type="RefSeq" id="XP_031439745.1"/>
    </source>
</evidence>
<accession>A0A6P8GY99</accession>
<keyword evidence="4" id="KW-1185">Reference proteome</keyword>
<evidence type="ECO:0000259" key="3">
    <source>
        <dbReference type="PROSITE" id="PS50835"/>
    </source>
</evidence>
<dbReference type="InterPro" id="IPR013783">
    <property type="entry name" value="Ig-like_fold"/>
</dbReference>
<evidence type="ECO:0000256" key="1">
    <source>
        <dbReference type="SAM" id="Phobius"/>
    </source>
</evidence>
<dbReference type="AlphaFoldDB" id="A0A6P8GY99"/>
<keyword evidence="1" id="KW-0812">Transmembrane</keyword>
<dbReference type="OrthoDB" id="6250964at2759"/>
<keyword evidence="1" id="KW-1133">Transmembrane helix</keyword>